<dbReference type="Proteomes" id="UP000198582">
    <property type="component" value="Unassembled WGS sequence"/>
</dbReference>
<dbReference type="InterPro" id="IPR038332">
    <property type="entry name" value="PPE_sf"/>
</dbReference>
<feature type="compositionally biased region" description="Low complexity" evidence="1">
    <location>
        <begin position="233"/>
        <end position="262"/>
    </location>
</feature>
<evidence type="ECO:0000313" key="3">
    <source>
        <dbReference type="Proteomes" id="UP000198582"/>
    </source>
</evidence>
<protein>
    <recommendedName>
        <fullName evidence="4">PPE family protein</fullName>
    </recommendedName>
</protein>
<accession>A0A1H8YJU4</accession>
<dbReference type="Gene3D" id="1.20.1260.20">
    <property type="entry name" value="PPE superfamily"/>
    <property type="match status" value="1"/>
</dbReference>
<evidence type="ECO:0000313" key="2">
    <source>
        <dbReference type="EMBL" id="SEP52435.1"/>
    </source>
</evidence>
<proteinExistence type="predicted"/>
<evidence type="ECO:0008006" key="4">
    <source>
        <dbReference type="Google" id="ProtNLM"/>
    </source>
</evidence>
<dbReference type="RefSeq" id="WP_143086373.1">
    <property type="nucleotide sequence ID" value="NZ_FOEF01000020.1"/>
</dbReference>
<feature type="compositionally biased region" description="Gly residues" evidence="1">
    <location>
        <begin position="328"/>
        <end position="371"/>
    </location>
</feature>
<dbReference type="EMBL" id="FOEF01000020">
    <property type="protein sequence ID" value="SEP52435.1"/>
    <property type="molecule type" value="Genomic_DNA"/>
</dbReference>
<evidence type="ECO:0000256" key="1">
    <source>
        <dbReference type="SAM" id="MobiDB-lite"/>
    </source>
</evidence>
<feature type="compositionally biased region" description="Polar residues" evidence="1">
    <location>
        <begin position="312"/>
        <end position="321"/>
    </location>
</feature>
<dbReference type="STRING" id="394193.SAMN04489732_12098"/>
<feature type="compositionally biased region" description="Basic and acidic residues" evidence="1">
    <location>
        <begin position="404"/>
        <end position="418"/>
    </location>
</feature>
<keyword evidence="3" id="KW-1185">Reference proteome</keyword>
<feature type="compositionally biased region" description="Pro residues" evidence="1">
    <location>
        <begin position="436"/>
        <end position="446"/>
    </location>
</feature>
<name>A0A1H8YJU4_9PSEU</name>
<sequence length="446" mass="44460">MSLWDEVRNAVGHFAHQVGSEIEQGVHAAAAWTRNLISPQGGAVAVVPIEQETPKIMAGSSQEWHTGADTAKALAGRTRGLSDRVLDVARTFESAWTGQSAQAANAHVTKIGHVLDSTSATLDANSGNVSSVASNFDYTKNSMVKLPSPPPEASFWDKAAPWDTDTENAVKKYNADAQRNLEVYKSYATATQQQGSALQSDYGELGTFDGGDITLAKDPAAPPAAHGTGGHGNTPPHQQHQQVGPPSSSAPPSGSPSASGPGAVSGGHDTNGSSFPNAGGEGTSTAGYVPPATSPGGGGGSNLSNLPFGSIPGSNTPNTVGPSPYAVGGFGYPGGGSGPGAGSGGRLPGESGPGSGGPGSGRQTGARGGGAAEETVRGGPAASGRGGGRSTSSPGGMAQGGRGGKTEEDREHERKYVLDDDGLFDEDGKTVDPVTGLPPVPPTIGA</sequence>
<organism evidence="2 3">
    <name type="scientific">Amycolatopsis saalfeldensis</name>
    <dbReference type="NCBI Taxonomy" id="394193"/>
    <lineage>
        <taxon>Bacteria</taxon>
        <taxon>Bacillati</taxon>
        <taxon>Actinomycetota</taxon>
        <taxon>Actinomycetes</taxon>
        <taxon>Pseudonocardiales</taxon>
        <taxon>Pseudonocardiaceae</taxon>
        <taxon>Amycolatopsis</taxon>
    </lineage>
</organism>
<reference evidence="2 3" key="1">
    <citation type="submission" date="2016-10" db="EMBL/GenBank/DDBJ databases">
        <authorList>
            <person name="de Groot N.N."/>
        </authorList>
    </citation>
    <scope>NUCLEOTIDE SEQUENCE [LARGE SCALE GENOMIC DNA]</scope>
    <source>
        <strain evidence="2 3">DSM 44993</strain>
    </source>
</reference>
<feature type="region of interest" description="Disordered" evidence="1">
    <location>
        <begin position="209"/>
        <end position="446"/>
    </location>
</feature>
<dbReference type="AlphaFoldDB" id="A0A1H8YJU4"/>
<dbReference type="OrthoDB" id="3701353at2"/>
<gene>
    <name evidence="2" type="ORF">SAMN04489732_12098</name>
</gene>